<evidence type="ECO:0000259" key="5">
    <source>
        <dbReference type="SMART" id="SM00704"/>
    </source>
</evidence>
<sequence length="68" mass="7085">MSTIEIQAMDNGPYLVKGAVDLQDGAGNSYDVSDKNVIALCRCGASGNKPYCDGTHKSNGFSGDERAA</sequence>
<dbReference type="InterPro" id="IPR018967">
    <property type="entry name" value="FeS-contain_CDGSH-typ"/>
</dbReference>
<protein>
    <submittedName>
        <fullName evidence="6">Unannotated protein</fullName>
    </submittedName>
</protein>
<dbReference type="SMART" id="SM00704">
    <property type="entry name" value="ZnF_CDGSH"/>
    <property type="match status" value="1"/>
</dbReference>
<keyword evidence="3" id="KW-0408">Iron</keyword>
<dbReference type="Gene3D" id="3.40.5.90">
    <property type="entry name" value="CDGSH iron-sulfur domain, mitoNEET-type"/>
    <property type="match status" value="1"/>
</dbReference>
<keyword evidence="2" id="KW-0479">Metal-binding</keyword>
<evidence type="ECO:0000256" key="4">
    <source>
        <dbReference type="ARBA" id="ARBA00023014"/>
    </source>
</evidence>
<evidence type="ECO:0000256" key="3">
    <source>
        <dbReference type="ARBA" id="ARBA00023004"/>
    </source>
</evidence>
<dbReference type="GO" id="GO:0005737">
    <property type="term" value="C:cytoplasm"/>
    <property type="evidence" value="ECO:0007669"/>
    <property type="project" value="UniProtKB-ARBA"/>
</dbReference>
<gene>
    <name evidence="6" type="ORF">UFOPK2399_01409</name>
</gene>
<dbReference type="InterPro" id="IPR042216">
    <property type="entry name" value="MitoNEET_CISD"/>
</dbReference>
<name>A0A6J6PSS2_9ZZZZ</name>
<organism evidence="6">
    <name type="scientific">freshwater metagenome</name>
    <dbReference type="NCBI Taxonomy" id="449393"/>
    <lineage>
        <taxon>unclassified sequences</taxon>
        <taxon>metagenomes</taxon>
        <taxon>ecological metagenomes</taxon>
    </lineage>
</organism>
<evidence type="ECO:0000256" key="2">
    <source>
        <dbReference type="ARBA" id="ARBA00022723"/>
    </source>
</evidence>
<dbReference type="GO" id="GO:0046872">
    <property type="term" value="F:metal ion binding"/>
    <property type="evidence" value="ECO:0007669"/>
    <property type="project" value="UniProtKB-KW"/>
</dbReference>
<dbReference type="AlphaFoldDB" id="A0A6J6PSS2"/>
<proteinExistence type="predicted"/>
<keyword evidence="1" id="KW-0001">2Fe-2S</keyword>
<evidence type="ECO:0000313" key="6">
    <source>
        <dbReference type="EMBL" id="CAB4701797.1"/>
    </source>
</evidence>
<dbReference type="GO" id="GO:0051537">
    <property type="term" value="F:2 iron, 2 sulfur cluster binding"/>
    <property type="evidence" value="ECO:0007669"/>
    <property type="project" value="UniProtKB-KW"/>
</dbReference>
<feature type="domain" description="Iron-binding zinc finger CDGSH type" evidence="5">
    <location>
        <begin position="11"/>
        <end position="62"/>
    </location>
</feature>
<dbReference type="EMBL" id="CAEZXP010000004">
    <property type="protein sequence ID" value="CAB4701797.1"/>
    <property type="molecule type" value="Genomic_DNA"/>
</dbReference>
<reference evidence="6" key="1">
    <citation type="submission" date="2020-05" db="EMBL/GenBank/DDBJ databases">
        <authorList>
            <person name="Chiriac C."/>
            <person name="Salcher M."/>
            <person name="Ghai R."/>
            <person name="Kavagutti S V."/>
        </authorList>
    </citation>
    <scope>NUCLEOTIDE SEQUENCE</scope>
</reference>
<evidence type="ECO:0000256" key="1">
    <source>
        <dbReference type="ARBA" id="ARBA00022714"/>
    </source>
</evidence>
<keyword evidence="4" id="KW-0411">Iron-sulfur</keyword>
<accession>A0A6J6PSS2</accession>
<dbReference type="Pfam" id="PF09360">
    <property type="entry name" value="zf-CDGSH"/>
    <property type="match status" value="1"/>
</dbReference>